<dbReference type="OrthoDB" id="308440at2759"/>
<dbReference type="InterPro" id="IPR036286">
    <property type="entry name" value="LexA/Signal_pep-like_sf"/>
</dbReference>
<comment type="subunit">
    <text evidence="3">Heterodimer of 2 subunits, IMMPL1 and IMMPL2.</text>
</comment>
<dbReference type="PANTHER" id="PTHR46041:SF2">
    <property type="entry name" value="MITOCHONDRIAL INNER MEMBRANE PROTEASE SUBUNIT 2"/>
    <property type="match status" value="1"/>
</dbReference>
<dbReference type="InterPro" id="IPR000223">
    <property type="entry name" value="Pept_S26A_signal_pept_1"/>
</dbReference>
<dbReference type="GO" id="GO:0042720">
    <property type="term" value="C:mitochondrial inner membrane peptidase complex"/>
    <property type="evidence" value="ECO:0007669"/>
    <property type="project" value="InterPro"/>
</dbReference>
<dbReference type="CDD" id="cd06530">
    <property type="entry name" value="S26_SPase_I"/>
    <property type="match status" value="1"/>
</dbReference>
<dbReference type="PANTHER" id="PTHR46041">
    <property type="entry name" value="MITOCHONDRIAL INNER MEMBRANE PROTEASE SUBUNIT 2"/>
    <property type="match status" value="1"/>
</dbReference>
<dbReference type="STRING" id="34508.A0A4V6XVJ9"/>
<keyword evidence="11" id="KW-0472">Membrane</keyword>
<accession>A0A4V6XVJ9</accession>
<keyword evidence="7" id="KW-0999">Mitochondrion inner membrane</keyword>
<comment type="similarity">
    <text evidence="2">Belongs to the peptidase S26 family. IMP2 subfamily.</text>
</comment>
<dbReference type="SUPFAM" id="SSF51306">
    <property type="entry name" value="LexA/Signal peptidase"/>
    <property type="match status" value="1"/>
</dbReference>
<keyword evidence="10" id="KW-0496">Mitochondrion</keyword>
<reference evidence="14 15" key="1">
    <citation type="journal article" date="2015" name="Genome Biol.">
        <title>Comparative genomics of Steinernema reveals deeply conserved gene regulatory networks.</title>
        <authorList>
            <person name="Dillman A.R."/>
            <person name="Macchietto M."/>
            <person name="Porter C.F."/>
            <person name="Rogers A."/>
            <person name="Williams B."/>
            <person name="Antoshechkin I."/>
            <person name="Lee M.M."/>
            <person name="Goodwin Z."/>
            <person name="Lu X."/>
            <person name="Lewis E.E."/>
            <person name="Goodrich-Blair H."/>
            <person name="Stock S.P."/>
            <person name="Adams B.J."/>
            <person name="Sternberg P.W."/>
            <person name="Mortazavi A."/>
        </authorList>
    </citation>
    <scope>NUCLEOTIDE SEQUENCE [LARGE SCALE GENOMIC DNA]</scope>
    <source>
        <strain evidence="14 15">ALL</strain>
    </source>
</reference>
<keyword evidence="5" id="KW-0645">Protease</keyword>
<evidence type="ECO:0000256" key="3">
    <source>
        <dbReference type="ARBA" id="ARBA00011805"/>
    </source>
</evidence>
<organism evidence="14 15">
    <name type="scientific">Steinernema carpocapsae</name>
    <name type="common">Entomopathogenic nematode</name>
    <dbReference type="NCBI Taxonomy" id="34508"/>
    <lineage>
        <taxon>Eukaryota</taxon>
        <taxon>Metazoa</taxon>
        <taxon>Ecdysozoa</taxon>
        <taxon>Nematoda</taxon>
        <taxon>Chromadorea</taxon>
        <taxon>Rhabditida</taxon>
        <taxon>Tylenchina</taxon>
        <taxon>Panagrolaimomorpha</taxon>
        <taxon>Strongyloidoidea</taxon>
        <taxon>Steinernematidae</taxon>
        <taxon>Steinernema</taxon>
    </lineage>
</organism>
<feature type="active site" evidence="12">
    <location>
        <position position="108"/>
    </location>
</feature>
<evidence type="ECO:0000256" key="9">
    <source>
        <dbReference type="ARBA" id="ARBA00022989"/>
    </source>
</evidence>
<comment type="caution">
    <text evidence="14">The sequence shown here is derived from an EMBL/GenBank/DDBJ whole genome shotgun (WGS) entry which is preliminary data.</text>
</comment>
<evidence type="ECO:0000256" key="8">
    <source>
        <dbReference type="ARBA" id="ARBA00022801"/>
    </source>
</evidence>
<evidence type="ECO:0000256" key="7">
    <source>
        <dbReference type="ARBA" id="ARBA00022792"/>
    </source>
</evidence>
<dbReference type="Gene3D" id="2.10.109.10">
    <property type="entry name" value="Umud Fragment, subunit A"/>
    <property type="match status" value="2"/>
</dbReference>
<dbReference type="GO" id="GO:0004252">
    <property type="term" value="F:serine-type endopeptidase activity"/>
    <property type="evidence" value="ECO:0007669"/>
    <property type="project" value="InterPro"/>
</dbReference>
<dbReference type="Pfam" id="PF10502">
    <property type="entry name" value="Peptidase_S26"/>
    <property type="match status" value="1"/>
</dbReference>
<dbReference type="EMBL" id="AZBU02000014">
    <property type="protein sequence ID" value="TKR57865.1"/>
    <property type="molecule type" value="Genomic_DNA"/>
</dbReference>
<keyword evidence="15" id="KW-1185">Reference proteome</keyword>
<comment type="subcellular location">
    <subcellularLocation>
        <location evidence="1">Mitochondrion inner membrane</location>
        <topology evidence="1">Single-pass membrane protein</topology>
    </subcellularLocation>
</comment>
<dbReference type="Proteomes" id="UP000298663">
    <property type="component" value="Unassembled WGS sequence"/>
</dbReference>
<evidence type="ECO:0000313" key="14">
    <source>
        <dbReference type="EMBL" id="TKR57865.1"/>
    </source>
</evidence>
<feature type="active site" evidence="12">
    <location>
        <position position="55"/>
    </location>
</feature>
<keyword evidence="9" id="KW-1133">Transmembrane helix</keyword>
<feature type="domain" description="Peptidase S26" evidence="13">
    <location>
        <begin position="127"/>
        <end position="156"/>
    </location>
</feature>
<keyword evidence="8" id="KW-0378">Hydrolase</keyword>
<dbReference type="AlphaFoldDB" id="A0A4V6XVJ9"/>
<evidence type="ECO:0000259" key="13">
    <source>
        <dbReference type="Pfam" id="PF10502"/>
    </source>
</evidence>
<dbReference type="InterPro" id="IPR019533">
    <property type="entry name" value="Peptidase_S26"/>
</dbReference>
<evidence type="ECO:0000256" key="10">
    <source>
        <dbReference type="ARBA" id="ARBA00023128"/>
    </source>
</evidence>
<gene>
    <name evidence="14" type="ORF">L596_030510</name>
</gene>
<evidence type="ECO:0000256" key="11">
    <source>
        <dbReference type="ARBA" id="ARBA00023136"/>
    </source>
</evidence>
<evidence type="ECO:0000256" key="5">
    <source>
        <dbReference type="ARBA" id="ARBA00022670"/>
    </source>
</evidence>
<evidence type="ECO:0000256" key="2">
    <source>
        <dbReference type="ARBA" id="ARBA00007066"/>
    </source>
</evidence>
<dbReference type="PRINTS" id="PR00727">
    <property type="entry name" value="LEADERPTASE"/>
</dbReference>
<protein>
    <recommendedName>
        <fullName evidence="4">Mitochondrial inner membrane protease subunit 2</fullName>
    </recommendedName>
</protein>
<evidence type="ECO:0000256" key="1">
    <source>
        <dbReference type="ARBA" id="ARBA00004434"/>
    </source>
</evidence>
<sequence>MTFPSLPKFLRFSFKITFGVTAASGLFSGGVHVGFQLREPKGFYGYRIIEADGFSMAPTLAGTKKTGKTKHLIRDCGRNEKIQRGDIVSLKVFSEDSTKKVKSETVIKRVVGLENERVWNDKKGEWVDVPKGHVFLMGDNRTESTDSRTFGPVPKRILKFKVICQYEPFKMCVQDRTNDNSKIVQAK</sequence>
<evidence type="ECO:0000256" key="6">
    <source>
        <dbReference type="ARBA" id="ARBA00022692"/>
    </source>
</evidence>
<dbReference type="GO" id="GO:0006465">
    <property type="term" value="P:signal peptide processing"/>
    <property type="evidence" value="ECO:0007669"/>
    <property type="project" value="InterPro"/>
</dbReference>
<evidence type="ECO:0000256" key="4">
    <source>
        <dbReference type="ARBA" id="ARBA00013650"/>
    </source>
</evidence>
<dbReference type="GO" id="GO:0006627">
    <property type="term" value="P:protein processing involved in protein targeting to mitochondrion"/>
    <property type="evidence" value="ECO:0007669"/>
    <property type="project" value="InterPro"/>
</dbReference>
<dbReference type="InterPro" id="IPR037730">
    <property type="entry name" value="IMP2"/>
</dbReference>
<reference evidence="14 15" key="2">
    <citation type="journal article" date="2019" name="G3 (Bethesda)">
        <title>Hybrid Assembly of the Genome of the Entomopathogenic Nematode Steinernema carpocapsae Identifies the X-Chromosome.</title>
        <authorList>
            <person name="Serra L."/>
            <person name="Macchietto M."/>
            <person name="Macias-Munoz A."/>
            <person name="McGill C.J."/>
            <person name="Rodriguez I.M."/>
            <person name="Rodriguez B."/>
            <person name="Murad R."/>
            <person name="Mortazavi A."/>
        </authorList>
    </citation>
    <scope>NUCLEOTIDE SEQUENCE [LARGE SCALE GENOMIC DNA]</scope>
    <source>
        <strain evidence="14 15">ALL</strain>
    </source>
</reference>
<evidence type="ECO:0000256" key="12">
    <source>
        <dbReference type="PIRSR" id="PIRSR600223-1"/>
    </source>
</evidence>
<name>A0A4V6XVJ9_STECR</name>
<proteinExistence type="inferred from homology"/>
<evidence type="ECO:0000313" key="15">
    <source>
        <dbReference type="Proteomes" id="UP000298663"/>
    </source>
</evidence>
<keyword evidence="6" id="KW-0812">Transmembrane</keyword>